<feature type="region of interest" description="Disordered" evidence="1">
    <location>
        <begin position="120"/>
        <end position="171"/>
    </location>
</feature>
<feature type="compositionally biased region" description="Low complexity" evidence="1">
    <location>
        <begin position="221"/>
        <end position="245"/>
    </location>
</feature>
<feature type="compositionally biased region" description="Polar residues" evidence="1">
    <location>
        <begin position="246"/>
        <end position="278"/>
    </location>
</feature>
<name>A0A1B9H0U9_9TREE</name>
<feature type="compositionally biased region" description="Pro residues" evidence="1">
    <location>
        <begin position="593"/>
        <end position="607"/>
    </location>
</feature>
<sequence length="1210" mass="128627">MATPTSTSLSIPPQPNNNNLGRISPANALSHIPGSSQSPNAFLPQSQHAGPSSYPRPPPPHAMPPQQSVAGPSRPPPHQFQQQYASMNGLPGQQQPQPGNLQTGFNAADPSLHARLLMAAQQQAQAAAAANAAKTNGSGGGNAGGGGGGGNGGGGSGGDGRSTPQAAIPPDLAALANNIQGGNREAIMKQLQALQNSQAQRAKLGLANPQLAGQGSIANGSAATPQSAASPANITAPSPIIAPSPMNATSPANQSHFAQQTQNQPSNPQHADYSQQSGPGVIPNEPQHQSQGQAGVNGNDQGVAGGQMSQQQRDFLAAQQDRMRVAQNVQILRQSSQQQISQPPTPQGGQTGPGQLSMPQNAAAQQSQPPMRPPGQPGPGQPGVRPPPNPGQQRLGFINSLAQFYKHSNQPLPTAIFNGERDGYFKVGDGWVDVVELLMAVMKSGGIMNVMQQPADSALWRQLITAKNIPNPLPRPLIMPKLHNTDPNAPPQLTTNPVQYVITGYFAWLHAFESHMTKQRQHMAQRQQLATGRPPLPPGASLPANLSNGMPGYPAAAGPMHAASPIASTSNGPTPGAMVPSASSSMSSYTPTAPSPANPVDTVPPPVKKPRGKQGGRKKKDANKAVPPPIQTEPPVTTTPDVPQTPGTGKKRKRKDKGDKAARSAENSAPSTPVPGLTQSSFSTPVALAERPPTPKRARFKVEYKPVHKVQTTVGAWDSNMVAATFAKNSLTQGTRPIHDLTIVDMEAILMSLRSRLPHELGYAITVLSMLSMPHPEESIQGLPLHHLRDILEEILELIAEAAFGEEGWEAWRTKYEQAESKLVPGDLQENDVATATRNTSTLNTMSFAELERIGRDLDYSVDEVSADPSRPRDQTGGQTDIVLAGMNLLRNFSMFQENQALMASFPALFELLATVSDARLCRMPGQDDLVDVIRPYSVIELARVRRDAVSILTNVGSHINLRSVSSQSTLATFRLLSTFLNSGFESTAAKEPIYGTLRSVSTREIPPPATLSVNRALDAFCGLASTDSNREVLGLRVPASEQVKLFESLIKLLPLDRRQFEAMHTIEESLVFCEYLSLSLYSLVFLAPASIRTIMRSVPGAVAILTRVIFDTALQKADFKTNPFGILCRRLCETLGVLNGTVSANGQVEGGMSFSAGGIDGHGWKFASKRVEKGWLANLEEQVLGVVTGVRGMDLPTFNELEGMCWGSE</sequence>
<dbReference type="AlphaFoldDB" id="A0A1B9H0U9"/>
<dbReference type="PROSITE" id="PS51011">
    <property type="entry name" value="ARID"/>
    <property type="match status" value="1"/>
</dbReference>
<dbReference type="Gene3D" id="1.10.150.60">
    <property type="entry name" value="ARID DNA-binding domain"/>
    <property type="match status" value="1"/>
</dbReference>
<feature type="compositionally biased region" description="Low complexity" evidence="1">
    <location>
        <begin position="120"/>
        <end position="136"/>
    </location>
</feature>
<feature type="compositionally biased region" description="Basic residues" evidence="1">
    <location>
        <begin position="608"/>
        <end position="621"/>
    </location>
</feature>
<dbReference type="GO" id="GO:0003677">
    <property type="term" value="F:DNA binding"/>
    <property type="evidence" value="ECO:0007669"/>
    <property type="project" value="InterPro"/>
</dbReference>
<reference evidence="3 4" key="1">
    <citation type="submission" date="2013-07" db="EMBL/GenBank/DDBJ databases">
        <title>The Genome Sequence of Cryptococcus heveanensis BCC8398.</title>
        <authorList>
            <consortium name="The Broad Institute Genome Sequencing Platform"/>
            <person name="Cuomo C."/>
            <person name="Litvintseva A."/>
            <person name="Chen Y."/>
            <person name="Heitman J."/>
            <person name="Sun S."/>
            <person name="Springer D."/>
            <person name="Dromer F."/>
            <person name="Young S.K."/>
            <person name="Zeng Q."/>
            <person name="Gargeya S."/>
            <person name="Fitzgerald M."/>
            <person name="Abouelleil A."/>
            <person name="Alvarado L."/>
            <person name="Berlin A.M."/>
            <person name="Chapman S.B."/>
            <person name="Dewar J."/>
            <person name="Goldberg J."/>
            <person name="Griggs A."/>
            <person name="Gujja S."/>
            <person name="Hansen M."/>
            <person name="Howarth C."/>
            <person name="Imamovic A."/>
            <person name="Larimer J."/>
            <person name="McCowan C."/>
            <person name="Murphy C."/>
            <person name="Pearson M."/>
            <person name="Priest M."/>
            <person name="Roberts A."/>
            <person name="Saif S."/>
            <person name="Shea T."/>
            <person name="Sykes S."/>
            <person name="Wortman J."/>
            <person name="Nusbaum C."/>
            <person name="Birren B."/>
        </authorList>
    </citation>
    <scope>NUCLEOTIDE SEQUENCE [LARGE SCALE GENOMIC DNA]</scope>
    <source>
        <strain evidence="3 4">BCC8398</strain>
    </source>
</reference>
<feature type="region of interest" description="Disordered" evidence="1">
    <location>
        <begin position="1"/>
        <end position="108"/>
    </location>
</feature>
<dbReference type="SUPFAM" id="SSF46774">
    <property type="entry name" value="ARID-like"/>
    <property type="match status" value="1"/>
</dbReference>
<evidence type="ECO:0000256" key="1">
    <source>
        <dbReference type="SAM" id="MobiDB-lite"/>
    </source>
</evidence>
<feature type="region of interest" description="Disordered" evidence="1">
    <location>
        <begin position="519"/>
        <end position="547"/>
    </location>
</feature>
<feature type="region of interest" description="Disordered" evidence="1">
    <location>
        <begin position="564"/>
        <end position="694"/>
    </location>
</feature>
<feature type="compositionally biased region" description="Polar residues" evidence="1">
    <location>
        <begin position="33"/>
        <end position="50"/>
    </location>
</feature>
<proteinExistence type="predicted"/>
<organism evidence="3 4">
    <name type="scientific">Kwoniella heveanensis BCC8398</name>
    <dbReference type="NCBI Taxonomy" id="1296120"/>
    <lineage>
        <taxon>Eukaryota</taxon>
        <taxon>Fungi</taxon>
        <taxon>Dikarya</taxon>
        <taxon>Basidiomycota</taxon>
        <taxon>Agaricomycotina</taxon>
        <taxon>Tremellomycetes</taxon>
        <taxon>Tremellales</taxon>
        <taxon>Cryptococcaceae</taxon>
        <taxon>Kwoniella</taxon>
    </lineage>
</organism>
<dbReference type="SMART" id="SM01014">
    <property type="entry name" value="ARID"/>
    <property type="match status" value="1"/>
</dbReference>
<dbReference type="EMBL" id="KI669494">
    <property type="protein sequence ID" value="OCF36906.1"/>
    <property type="molecule type" value="Genomic_DNA"/>
</dbReference>
<feature type="compositionally biased region" description="Pro residues" evidence="1">
    <location>
        <begin position="370"/>
        <end position="390"/>
    </location>
</feature>
<protein>
    <recommendedName>
        <fullName evidence="2">ARID domain-containing protein</fullName>
    </recommendedName>
</protein>
<evidence type="ECO:0000259" key="2">
    <source>
        <dbReference type="PROSITE" id="PS51011"/>
    </source>
</evidence>
<feature type="compositionally biased region" description="Low complexity" evidence="1">
    <location>
        <begin position="332"/>
        <end position="342"/>
    </location>
</feature>
<feature type="compositionally biased region" description="Pro residues" evidence="1">
    <location>
        <begin position="54"/>
        <end position="63"/>
    </location>
</feature>
<feature type="compositionally biased region" description="Low complexity" evidence="1">
    <location>
        <begin position="88"/>
        <end position="102"/>
    </location>
</feature>
<dbReference type="STRING" id="1296120.A0A1B9H0U9"/>
<dbReference type="Proteomes" id="UP000092666">
    <property type="component" value="Unassembled WGS sequence"/>
</dbReference>
<feature type="compositionally biased region" description="Polar residues" evidence="1">
    <location>
        <begin position="1"/>
        <end position="21"/>
    </location>
</feature>
<feature type="compositionally biased region" description="Low complexity" evidence="1">
    <location>
        <begin position="353"/>
        <end position="369"/>
    </location>
</feature>
<feature type="compositionally biased region" description="Low complexity" evidence="1">
    <location>
        <begin position="633"/>
        <end position="648"/>
    </location>
</feature>
<feature type="domain" description="ARID" evidence="2">
    <location>
        <begin position="391"/>
        <end position="517"/>
    </location>
</feature>
<accession>A0A1B9H0U9</accession>
<feature type="compositionally biased region" description="Low complexity" evidence="1">
    <location>
        <begin position="577"/>
        <end position="592"/>
    </location>
</feature>
<gene>
    <name evidence="3" type="ORF">I316_01504</name>
</gene>
<feature type="compositionally biased region" description="Polar residues" evidence="1">
    <location>
        <begin position="286"/>
        <end position="300"/>
    </location>
</feature>
<feature type="region of interest" description="Disordered" evidence="1">
    <location>
        <begin position="332"/>
        <end position="395"/>
    </location>
</feature>
<keyword evidence="4" id="KW-1185">Reference proteome</keyword>
<feature type="compositionally biased region" description="Gly residues" evidence="1">
    <location>
        <begin position="137"/>
        <end position="160"/>
    </location>
</feature>
<evidence type="ECO:0000313" key="3">
    <source>
        <dbReference type="EMBL" id="OCF36906.1"/>
    </source>
</evidence>
<dbReference type="InterPro" id="IPR036431">
    <property type="entry name" value="ARID_dom_sf"/>
</dbReference>
<feature type="compositionally biased region" description="Polar residues" evidence="1">
    <location>
        <begin position="665"/>
        <end position="684"/>
    </location>
</feature>
<reference evidence="4" key="2">
    <citation type="submission" date="2013-12" db="EMBL/GenBank/DDBJ databases">
        <title>Evolution of pathogenesis and genome organization in the Tremellales.</title>
        <authorList>
            <person name="Cuomo C."/>
            <person name="Litvintseva A."/>
            <person name="Heitman J."/>
            <person name="Chen Y."/>
            <person name="Sun S."/>
            <person name="Springer D."/>
            <person name="Dromer F."/>
            <person name="Young S."/>
            <person name="Zeng Q."/>
            <person name="Chapman S."/>
            <person name="Gujja S."/>
            <person name="Saif S."/>
            <person name="Birren B."/>
        </authorList>
    </citation>
    <scope>NUCLEOTIDE SEQUENCE [LARGE SCALE GENOMIC DNA]</scope>
    <source>
        <strain evidence="4">BCC8398</strain>
    </source>
</reference>
<evidence type="ECO:0000313" key="4">
    <source>
        <dbReference type="Proteomes" id="UP000092666"/>
    </source>
</evidence>
<feature type="region of interest" description="Disordered" evidence="1">
    <location>
        <begin position="205"/>
        <end position="315"/>
    </location>
</feature>
<dbReference type="InterPro" id="IPR001606">
    <property type="entry name" value="ARID_dom"/>
</dbReference>
<dbReference type="OrthoDB" id="1938591at2759"/>